<name>A0A8X7CFK6_9ARAC</name>
<dbReference type="EMBL" id="BMAV01016517">
    <property type="protein sequence ID" value="GFY67323.1"/>
    <property type="molecule type" value="Genomic_DNA"/>
</dbReference>
<proteinExistence type="predicted"/>
<reference evidence="1" key="1">
    <citation type="submission" date="2020-08" db="EMBL/GenBank/DDBJ databases">
        <title>Multicomponent nature underlies the extraordinary mechanical properties of spider dragline silk.</title>
        <authorList>
            <person name="Kono N."/>
            <person name="Nakamura H."/>
            <person name="Mori M."/>
            <person name="Yoshida Y."/>
            <person name="Ohtoshi R."/>
            <person name="Malay A.D."/>
            <person name="Moran D.A.P."/>
            <person name="Tomita M."/>
            <person name="Numata K."/>
            <person name="Arakawa K."/>
        </authorList>
    </citation>
    <scope>NUCLEOTIDE SEQUENCE</scope>
</reference>
<keyword evidence="2" id="KW-1185">Reference proteome</keyword>
<dbReference type="AlphaFoldDB" id="A0A8X7CFK6"/>
<evidence type="ECO:0000313" key="1">
    <source>
        <dbReference type="EMBL" id="GFY67323.1"/>
    </source>
</evidence>
<organism evidence="1 2">
    <name type="scientific">Trichonephila inaurata madagascariensis</name>
    <dbReference type="NCBI Taxonomy" id="2747483"/>
    <lineage>
        <taxon>Eukaryota</taxon>
        <taxon>Metazoa</taxon>
        <taxon>Ecdysozoa</taxon>
        <taxon>Arthropoda</taxon>
        <taxon>Chelicerata</taxon>
        <taxon>Arachnida</taxon>
        <taxon>Araneae</taxon>
        <taxon>Araneomorphae</taxon>
        <taxon>Entelegynae</taxon>
        <taxon>Araneoidea</taxon>
        <taxon>Nephilidae</taxon>
        <taxon>Trichonephila</taxon>
        <taxon>Trichonephila inaurata</taxon>
    </lineage>
</organism>
<evidence type="ECO:0000313" key="2">
    <source>
        <dbReference type="Proteomes" id="UP000886998"/>
    </source>
</evidence>
<sequence length="191" mass="22393">MSSFNQAVPTLKQMSLVVIAVKISNDPEIKAYDSFPFKMIRFRANGVPESTNDPTSKMWERIVSKNISCLGLLPNNLKSELRSFVHLICLEIDEWQKDHKVCPFPSEVLQRCLRWNPQGKIDRLKSVNTLLNEKGQCQSTCFVLARKYGLYSYSTYIWQKMEKMVDMERVEREIYITSKFISLRDMLRRKV</sequence>
<protein>
    <submittedName>
        <fullName evidence="1">Uncharacterized protein</fullName>
    </submittedName>
</protein>
<comment type="caution">
    <text evidence="1">The sequence shown here is derived from an EMBL/GenBank/DDBJ whole genome shotgun (WGS) entry which is preliminary data.</text>
</comment>
<dbReference type="Proteomes" id="UP000886998">
    <property type="component" value="Unassembled WGS sequence"/>
</dbReference>
<gene>
    <name evidence="1" type="ORF">TNIN_123361</name>
</gene>
<accession>A0A8X7CFK6</accession>